<dbReference type="Proteomes" id="UP001341840">
    <property type="component" value="Unassembled WGS sequence"/>
</dbReference>
<reference evidence="2 3" key="1">
    <citation type="journal article" date="2023" name="Plants (Basel)">
        <title>Bridging the Gap: Combining Genomics and Transcriptomics Approaches to Understand Stylosanthes scabra, an Orphan Legume from the Brazilian Caatinga.</title>
        <authorList>
            <person name="Ferreira-Neto J.R.C."/>
            <person name="da Silva M.D."/>
            <person name="Binneck E."/>
            <person name="de Melo N.F."/>
            <person name="da Silva R.H."/>
            <person name="de Melo A.L.T.M."/>
            <person name="Pandolfi V."/>
            <person name="Bustamante F.O."/>
            <person name="Brasileiro-Vidal A.C."/>
            <person name="Benko-Iseppon A.M."/>
        </authorList>
    </citation>
    <scope>NUCLEOTIDE SEQUENCE [LARGE SCALE GENOMIC DNA]</scope>
    <source>
        <tissue evidence="2">Leaves</tissue>
    </source>
</reference>
<name>A0ABU6WXA9_9FABA</name>
<proteinExistence type="predicted"/>
<keyword evidence="1" id="KW-1133">Transmembrane helix</keyword>
<sequence>MISSTRQPAATDQLQSAAALRMARLQKGRRWTSVREEDGSGAVERGWSTKKPTQWSMKELDVAKTEVCPSVQPRLVLCLPAPSVSLGGASIKPNASPTVPRLPPVELRRLEIFIVSGEHRSVTSLVASDLYDLRLKEVEGGERVVMVVVGIAERVVVGIVLCIWRRKHLRKKTKKKGRGIFAKLESETSYNERDE</sequence>
<dbReference type="EMBL" id="JASCZI010183051">
    <property type="protein sequence ID" value="MED6188990.1"/>
    <property type="molecule type" value="Genomic_DNA"/>
</dbReference>
<feature type="transmembrane region" description="Helical" evidence="1">
    <location>
        <begin position="144"/>
        <end position="164"/>
    </location>
</feature>
<keyword evidence="3" id="KW-1185">Reference proteome</keyword>
<protein>
    <submittedName>
        <fullName evidence="2">Uncharacterized protein</fullName>
    </submittedName>
</protein>
<organism evidence="2 3">
    <name type="scientific">Stylosanthes scabra</name>
    <dbReference type="NCBI Taxonomy" id="79078"/>
    <lineage>
        <taxon>Eukaryota</taxon>
        <taxon>Viridiplantae</taxon>
        <taxon>Streptophyta</taxon>
        <taxon>Embryophyta</taxon>
        <taxon>Tracheophyta</taxon>
        <taxon>Spermatophyta</taxon>
        <taxon>Magnoliopsida</taxon>
        <taxon>eudicotyledons</taxon>
        <taxon>Gunneridae</taxon>
        <taxon>Pentapetalae</taxon>
        <taxon>rosids</taxon>
        <taxon>fabids</taxon>
        <taxon>Fabales</taxon>
        <taxon>Fabaceae</taxon>
        <taxon>Papilionoideae</taxon>
        <taxon>50 kb inversion clade</taxon>
        <taxon>dalbergioids sensu lato</taxon>
        <taxon>Dalbergieae</taxon>
        <taxon>Pterocarpus clade</taxon>
        <taxon>Stylosanthes</taxon>
    </lineage>
</organism>
<keyword evidence="1" id="KW-0812">Transmembrane</keyword>
<comment type="caution">
    <text evidence="2">The sequence shown here is derived from an EMBL/GenBank/DDBJ whole genome shotgun (WGS) entry which is preliminary data.</text>
</comment>
<accession>A0ABU6WXA9</accession>
<evidence type="ECO:0000313" key="3">
    <source>
        <dbReference type="Proteomes" id="UP001341840"/>
    </source>
</evidence>
<evidence type="ECO:0000313" key="2">
    <source>
        <dbReference type="EMBL" id="MED6188990.1"/>
    </source>
</evidence>
<evidence type="ECO:0000256" key="1">
    <source>
        <dbReference type="SAM" id="Phobius"/>
    </source>
</evidence>
<gene>
    <name evidence="2" type="ORF">PIB30_091228</name>
</gene>
<keyword evidence="1" id="KW-0472">Membrane</keyword>